<proteinExistence type="predicted"/>
<comment type="caution">
    <text evidence="2">The sequence shown here is derived from an EMBL/GenBank/DDBJ whole genome shotgun (WGS) entry which is preliminary data.</text>
</comment>
<dbReference type="Gene3D" id="1.10.10.10">
    <property type="entry name" value="Winged helix-like DNA-binding domain superfamily/Winged helix DNA-binding domain"/>
    <property type="match status" value="1"/>
</dbReference>
<evidence type="ECO:0000313" key="2">
    <source>
        <dbReference type="EMBL" id="MFC5064332.1"/>
    </source>
</evidence>
<reference evidence="3" key="1">
    <citation type="journal article" date="2019" name="Int. J. Syst. Evol. Microbiol.">
        <title>The Global Catalogue of Microorganisms (GCM) 10K type strain sequencing project: providing services to taxonomists for standard genome sequencing and annotation.</title>
        <authorList>
            <consortium name="The Broad Institute Genomics Platform"/>
            <consortium name="The Broad Institute Genome Sequencing Center for Infectious Disease"/>
            <person name="Wu L."/>
            <person name="Ma J."/>
        </authorList>
    </citation>
    <scope>NUCLEOTIDE SEQUENCE [LARGE SCALE GENOMIC DNA]</scope>
    <source>
        <strain evidence="3">CGMCC 4.7093</strain>
    </source>
</reference>
<sequence>MPDISIVPWLSPWGPERDPACAHLADRVLHALLPVMTGLHRANAVELGLDSAEMAIVEVLGVVPALRLAALAERVALSHAGTSRAAARLEDRMWVERTDVARGYLEVARAEGTAEVVAASLQDVRSPLAAAASSLTDGERATVLAFLEEVIEIVSVRTRARDDRRRLRTLTRRRREWAREPVVLD</sequence>
<dbReference type="SUPFAM" id="SSF46785">
    <property type="entry name" value="Winged helix' DNA-binding domain"/>
    <property type="match status" value="1"/>
</dbReference>
<keyword evidence="3" id="KW-1185">Reference proteome</keyword>
<dbReference type="Pfam" id="PF12802">
    <property type="entry name" value="MarR_2"/>
    <property type="match status" value="1"/>
</dbReference>
<organism evidence="2 3">
    <name type="scientific">Actinomycetospora atypica</name>
    <dbReference type="NCBI Taxonomy" id="1290095"/>
    <lineage>
        <taxon>Bacteria</taxon>
        <taxon>Bacillati</taxon>
        <taxon>Actinomycetota</taxon>
        <taxon>Actinomycetes</taxon>
        <taxon>Pseudonocardiales</taxon>
        <taxon>Pseudonocardiaceae</taxon>
        <taxon>Actinomycetospora</taxon>
    </lineage>
</organism>
<name>A0ABV9YRR3_9PSEU</name>
<evidence type="ECO:0000259" key="1">
    <source>
        <dbReference type="Pfam" id="PF12802"/>
    </source>
</evidence>
<dbReference type="InterPro" id="IPR036390">
    <property type="entry name" value="WH_DNA-bd_sf"/>
</dbReference>
<dbReference type="RefSeq" id="WP_378037677.1">
    <property type="nucleotide sequence ID" value="NZ_JBHSIV010000022.1"/>
</dbReference>
<protein>
    <submittedName>
        <fullName evidence="2">MarR family transcriptional regulator</fullName>
    </submittedName>
</protein>
<dbReference type="EMBL" id="JBHSIV010000022">
    <property type="protein sequence ID" value="MFC5064332.1"/>
    <property type="molecule type" value="Genomic_DNA"/>
</dbReference>
<evidence type="ECO:0000313" key="3">
    <source>
        <dbReference type="Proteomes" id="UP001595947"/>
    </source>
</evidence>
<gene>
    <name evidence="2" type="ORF">ACFPBZ_19065</name>
</gene>
<dbReference type="InterPro" id="IPR036388">
    <property type="entry name" value="WH-like_DNA-bd_sf"/>
</dbReference>
<accession>A0ABV9YRR3</accession>
<dbReference type="InterPro" id="IPR000835">
    <property type="entry name" value="HTH_MarR-typ"/>
</dbReference>
<feature type="domain" description="HTH marR-type" evidence="1">
    <location>
        <begin position="47"/>
        <end position="101"/>
    </location>
</feature>
<dbReference type="Proteomes" id="UP001595947">
    <property type="component" value="Unassembled WGS sequence"/>
</dbReference>